<dbReference type="EMBL" id="RDRA01000054">
    <property type="protein sequence ID" value="RXG84813.1"/>
    <property type="molecule type" value="Genomic_DNA"/>
</dbReference>
<reference evidence="1 2" key="1">
    <citation type="submission" date="2018-10" db="EMBL/GenBank/DDBJ databases">
        <title>Bradyrhizobium sp. nov., isolated from effective nodules of peanut in China.</title>
        <authorList>
            <person name="Li Y."/>
        </authorList>
    </citation>
    <scope>NUCLEOTIDE SEQUENCE [LARGE SCALE GENOMIC DNA]</scope>
    <source>
        <strain evidence="1 2">CCBAU 51781</strain>
    </source>
</reference>
<accession>A0ABY0D8C1</accession>
<evidence type="ECO:0000313" key="2">
    <source>
        <dbReference type="Proteomes" id="UP000289946"/>
    </source>
</evidence>
<gene>
    <name evidence="1" type="ORF">EAS62_39425</name>
</gene>
<sequence length="145" mass="16523">MDWLDAYRARDLSIGDLYASDAILDCGCKGRITIVGRTALIEYWRRQFDEKPAGALKELSTDGDWIVVSYAVPDGMVQASLKFNSFGEIVRTQCGPLRMTKQSERVTLEQLFDPDLQARYAEILDLRARIKDAVSARNKWPRFES</sequence>
<evidence type="ECO:0000313" key="1">
    <source>
        <dbReference type="EMBL" id="RXG84813.1"/>
    </source>
</evidence>
<name>A0ABY0D8C1_9BRAD</name>
<keyword evidence="2" id="KW-1185">Reference proteome</keyword>
<protein>
    <recommendedName>
        <fullName evidence="3">Nuclear transport factor 2 family protein</fullName>
    </recommendedName>
</protein>
<dbReference type="SUPFAM" id="SSF54427">
    <property type="entry name" value="NTF2-like"/>
    <property type="match status" value="1"/>
</dbReference>
<evidence type="ECO:0008006" key="3">
    <source>
        <dbReference type="Google" id="ProtNLM"/>
    </source>
</evidence>
<proteinExistence type="predicted"/>
<comment type="caution">
    <text evidence="1">The sequence shown here is derived from an EMBL/GenBank/DDBJ whole genome shotgun (WGS) entry which is preliminary data.</text>
</comment>
<dbReference type="Gene3D" id="3.10.450.50">
    <property type="match status" value="1"/>
</dbReference>
<dbReference type="InterPro" id="IPR032710">
    <property type="entry name" value="NTF2-like_dom_sf"/>
</dbReference>
<organism evidence="1 2">
    <name type="scientific">Bradyrhizobium zhanjiangense</name>
    <dbReference type="NCBI Taxonomy" id="1325107"/>
    <lineage>
        <taxon>Bacteria</taxon>
        <taxon>Pseudomonadati</taxon>
        <taxon>Pseudomonadota</taxon>
        <taxon>Alphaproteobacteria</taxon>
        <taxon>Hyphomicrobiales</taxon>
        <taxon>Nitrobacteraceae</taxon>
        <taxon>Bradyrhizobium</taxon>
    </lineage>
</organism>
<dbReference type="Proteomes" id="UP000289946">
    <property type="component" value="Unassembled WGS sequence"/>
</dbReference>